<gene>
    <name evidence="1" type="ORF">PR003_g10905</name>
</gene>
<feature type="non-terminal residue" evidence="1">
    <location>
        <position position="30"/>
    </location>
</feature>
<comment type="caution">
    <text evidence="1">The sequence shown here is derived from an EMBL/GenBank/DDBJ whole genome shotgun (WGS) entry which is preliminary data.</text>
</comment>
<evidence type="ECO:0000313" key="2">
    <source>
        <dbReference type="Proteomes" id="UP000434957"/>
    </source>
</evidence>
<dbReference type="EMBL" id="QXFT01000610">
    <property type="protein sequence ID" value="KAE9339638.1"/>
    <property type="molecule type" value="Genomic_DNA"/>
</dbReference>
<keyword evidence="2" id="KW-1185">Reference proteome</keyword>
<reference evidence="1 2" key="1">
    <citation type="submission" date="2018-08" db="EMBL/GenBank/DDBJ databases">
        <title>Genomic investigation of the strawberry pathogen Phytophthora fragariae indicates pathogenicity is determined by transcriptional variation in three key races.</title>
        <authorList>
            <person name="Adams T.M."/>
            <person name="Armitage A.D."/>
            <person name="Sobczyk M.K."/>
            <person name="Bates H.J."/>
            <person name="Dunwell J.M."/>
            <person name="Nellist C.F."/>
            <person name="Harrison R.J."/>
        </authorList>
    </citation>
    <scope>NUCLEOTIDE SEQUENCE [LARGE SCALE GENOMIC DNA]</scope>
    <source>
        <strain evidence="1 2">SCRP333</strain>
    </source>
</reference>
<protein>
    <submittedName>
        <fullName evidence="1">Uncharacterized protein</fullName>
    </submittedName>
</protein>
<accession>A0A6A4F9R7</accession>
<dbReference type="Proteomes" id="UP000434957">
    <property type="component" value="Unassembled WGS sequence"/>
</dbReference>
<evidence type="ECO:0000313" key="1">
    <source>
        <dbReference type="EMBL" id="KAE9339638.1"/>
    </source>
</evidence>
<dbReference type="AlphaFoldDB" id="A0A6A4F9R7"/>
<sequence>MASRPEDTDLLMDDFLFHETDAFALPLLDF</sequence>
<name>A0A6A4F9R7_9STRA</name>
<organism evidence="1 2">
    <name type="scientific">Phytophthora rubi</name>
    <dbReference type="NCBI Taxonomy" id="129364"/>
    <lineage>
        <taxon>Eukaryota</taxon>
        <taxon>Sar</taxon>
        <taxon>Stramenopiles</taxon>
        <taxon>Oomycota</taxon>
        <taxon>Peronosporomycetes</taxon>
        <taxon>Peronosporales</taxon>
        <taxon>Peronosporaceae</taxon>
        <taxon>Phytophthora</taxon>
    </lineage>
</organism>
<proteinExistence type="predicted"/>